<evidence type="ECO:0000313" key="3">
    <source>
        <dbReference type="Proteomes" id="UP000673691"/>
    </source>
</evidence>
<dbReference type="Proteomes" id="UP000673691">
    <property type="component" value="Unassembled WGS sequence"/>
</dbReference>
<feature type="compositionally biased region" description="Low complexity" evidence="1">
    <location>
        <begin position="151"/>
        <end position="161"/>
    </location>
</feature>
<feature type="non-terminal residue" evidence="2">
    <location>
        <position position="1"/>
    </location>
</feature>
<feature type="compositionally biased region" description="Pro residues" evidence="1">
    <location>
        <begin position="1"/>
        <end position="11"/>
    </location>
</feature>
<feature type="compositionally biased region" description="Acidic residues" evidence="1">
    <location>
        <begin position="192"/>
        <end position="203"/>
    </location>
</feature>
<dbReference type="EMBL" id="JAEFCI010000218">
    <property type="protein sequence ID" value="KAG5463700.1"/>
    <property type="molecule type" value="Genomic_DNA"/>
</dbReference>
<feature type="compositionally biased region" description="Low complexity" evidence="1">
    <location>
        <begin position="514"/>
        <end position="524"/>
    </location>
</feature>
<proteinExistence type="predicted"/>
<dbReference type="OrthoDB" id="2155577at2759"/>
<sequence length="606" mass="63109">PPPPLPPPTPHPGQNDVVPPSASGAVQSPFYQDADVHRVPHVPANFMLRDCSPPSGPPRLDPAYEEDFPDVRSLPWLTSLHQYLAHQSDLCLTAGTHGAGGDASPLAGRLSPPRYLGDRMCRTLAASRDERERLEGWRCMDSDTTYRTPQGAADVGEDAAAGGRGADGGPFAGPPGGETAGGGGGGARGDLVADDDDDDDDGHDDGGTEESLVLTDADEELRDRAVRELDSVAYHAPVVAGLRDAYVGPGGHVYTGKYALVPSGSCRPESVRDASPGSAKTVRGRVFVISQPHDPRDPHSALLDSLPRLAAHHSALASSGGEGILVHHSGGPLAEQVLGVLDIPRERLVEGDVRAEVVYLPEPSARCGTPSPYQASLLRDILRRRLADASPDLHRPPASRGGVVLIVQGGPDPAADARIANAGRLQERLRSEFPDKTVVLLRSRAGAAPTPARDALALFHSAKVVVAPRGPQLAFLLAAAPGTAVLEVVPDATSPAGRQPSWANAAPPSPPSRPSAEPAPSAGPRIPAVPGKYADLARSLGLEYYATAGRYVEGYRDVPAAGQAAGSAGSGASSDEDAGVESGLYVDLDKVRAVVSEAAEEYWNKR</sequence>
<feature type="compositionally biased region" description="Gly residues" evidence="1">
    <location>
        <begin position="162"/>
        <end position="188"/>
    </location>
</feature>
<protein>
    <submittedName>
        <fullName evidence="2">Uncharacterized protein</fullName>
    </submittedName>
</protein>
<evidence type="ECO:0000313" key="2">
    <source>
        <dbReference type="EMBL" id="KAG5463700.1"/>
    </source>
</evidence>
<feature type="region of interest" description="Disordered" evidence="1">
    <location>
        <begin position="142"/>
        <end position="219"/>
    </location>
</feature>
<comment type="caution">
    <text evidence="2">The sequence shown here is derived from an EMBL/GenBank/DDBJ whole genome shotgun (WGS) entry which is preliminary data.</text>
</comment>
<name>A0A8H8DMF0_9FUNG</name>
<accession>A0A8H8DMF0</accession>
<organism evidence="2 3">
    <name type="scientific">Olpidium bornovanus</name>
    <dbReference type="NCBI Taxonomy" id="278681"/>
    <lineage>
        <taxon>Eukaryota</taxon>
        <taxon>Fungi</taxon>
        <taxon>Fungi incertae sedis</taxon>
        <taxon>Olpidiomycota</taxon>
        <taxon>Olpidiomycotina</taxon>
        <taxon>Olpidiomycetes</taxon>
        <taxon>Olpidiales</taxon>
        <taxon>Olpidiaceae</taxon>
        <taxon>Olpidium</taxon>
    </lineage>
</organism>
<keyword evidence="3" id="KW-1185">Reference proteome</keyword>
<gene>
    <name evidence="2" type="ORF">BJ554DRAFT_4981</name>
</gene>
<feature type="region of interest" description="Disordered" evidence="1">
    <location>
        <begin position="1"/>
        <end position="28"/>
    </location>
</feature>
<reference evidence="2 3" key="1">
    <citation type="journal article" name="Sci. Rep.">
        <title>Genome-scale phylogenetic analyses confirm Olpidium as the closest living zoosporic fungus to the non-flagellated, terrestrial fungi.</title>
        <authorList>
            <person name="Chang Y."/>
            <person name="Rochon D."/>
            <person name="Sekimoto S."/>
            <person name="Wang Y."/>
            <person name="Chovatia M."/>
            <person name="Sandor L."/>
            <person name="Salamov A."/>
            <person name="Grigoriev I.V."/>
            <person name="Stajich J.E."/>
            <person name="Spatafora J.W."/>
        </authorList>
    </citation>
    <scope>NUCLEOTIDE SEQUENCE [LARGE SCALE GENOMIC DNA]</scope>
    <source>
        <strain evidence="2">S191</strain>
    </source>
</reference>
<feature type="region of interest" description="Disordered" evidence="1">
    <location>
        <begin position="492"/>
        <end position="528"/>
    </location>
</feature>
<dbReference type="AlphaFoldDB" id="A0A8H8DMF0"/>
<evidence type="ECO:0000256" key="1">
    <source>
        <dbReference type="SAM" id="MobiDB-lite"/>
    </source>
</evidence>